<feature type="transmembrane region" description="Helical" evidence="1">
    <location>
        <begin position="170"/>
        <end position="187"/>
    </location>
</feature>
<keyword evidence="1" id="KW-1133">Transmembrane helix</keyword>
<feature type="transmembrane region" description="Helical" evidence="1">
    <location>
        <begin position="199"/>
        <end position="217"/>
    </location>
</feature>
<name>R4V312_COPFO</name>
<feature type="transmembrane region" description="Helical" evidence="1">
    <location>
        <begin position="141"/>
        <end position="158"/>
    </location>
</feature>
<keyword evidence="1" id="KW-0472">Membrane</keyword>
<organism evidence="2">
    <name type="scientific">Coptotermes formosanus</name>
    <name type="common">Formosan subterranean termite</name>
    <dbReference type="NCBI Taxonomy" id="36987"/>
    <lineage>
        <taxon>Eukaryota</taxon>
        <taxon>Metazoa</taxon>
        <taxon>Ecdysozoa</taxon>
        <taxon>Arthropoda</taxon>
        <taxon>Hexapoda</taxon>
        <taxon>Insecta</taxon>
        <taxon>Pterygota</taxon>
        <taxon>Neoptera</taxon>
        <taxon>Polyneoptera</taxon>
        <taxon>Dictyoptera</taxon>
        <taxon>Blattodea</taxon>
        <taxon>Blattoidea</taxon>
        <taxon>Termitoidae</taxon>
        <taxon>Rhinotermitidae</taxon>
        <taxon>Coptotermes</taxon>
    </lineage>
</organism>
<accession>R4V312</accession>
<evidence type="ECO:0000256" key="1">
    <source>
        <dbReference type="SAM" id="Phobius"/>
    </source>
</evidence>
<evidence type="ECO:0000313" key="2">
    <source>
        <dbReference type="EMBL" id="AGM32168.1"/>
    </source>
</evidence>
<dbReference type="EMBL" id="KC632354">
    <property type="protein sequence ID" value="AGM32168.1"/>
    <property type="molecule type" value="mRNA"/>
</dbReference>
<feature type="transmembrane region" description="Helical" evidence="1">
    <location>
        <begin position="6"/>
        <end position="25"/>
    </location>
</feature>
<reference evidence="2" key="1">
    <citation type="submission" date="2013-02" db="EMBL/GenBank/DDBJ databases">
        <title>Immune-Related transcriptome of Coptotermes formosanus Shiraki workers: the defense mechanism.</title>
        <authorList>
            <person name="Hussain A."/>
            <person name="Li Y.F."/>
            <person name="Wen S.Y."/>
        </authorList>
    </citation>
    <scope>NUCLEOTIDE SEQUENCE</scope>
</reference>
<protein>
    <submittedName>
        <fullName evidence="2">Uncharacterized protein</fullName>
    </submittedName>
</protein>
<sequence>MVNLLFILHIITAVVLVLVTATYLVEFSYRHQNYTKLDKLYKNVDDSLDGGYKYRQKYKNLRIGKPVDGANPEGCFKWGLKKCKSLNGVNEQECRLAYVIDNGAYDPILHEYLFVVEGNFENGYKNAFCTNEWYKWNASRFIPAILSLFFAIVEILFALEKVDIIKGLTYGFWVRIILFVAFGLDVLGVSGDLGFSTGIILLVLTLVWVIFFFVGFIDKSKIGAN</sequence>
<proteinExistence type="evidence at transcript level"/>
<dbReference type="AlphaFoldDB" id="R4V312"/>
<keyword evidence="1" id="KW-0812">Transmembrane</keyword>